<accession>A0A1E3X3L6</accession>
<name>A0A1E3X3L6_9BACT</name>
<sequence>MKNKDIKEAKKLWNELCKSVSTRPSPFSGMSEEEIIKHLRKIRKELWEKKLATRP</sequence>
<dbReference type="EMBL" id="MAYW01000257">
    <property type="protein sequence ID" value="ODS30240.1"/>
    <property type="molecule type" value="Genomic_DNA"/>
</dbReference>
<protein>
    <submittedName>
        <fullName evidence="1">Uncharacterized protein</fullName>
    </submittedName>
</protein>
<gene>
    <name evidence="1" type="ORF">SCARUB_04651</name>
</gene>
<proteinExistence type="predicted"/>
<organism evidence="1 2">
    <name type="scientific">Candidatus Scalindua rubra</name>
    <dbReference type="NCBI Taxonomy" id="1872076"/>
    <lineage>
        <taxon>Bacteria</taxon>
        <taxon>Pseudomonadati</taxon>
        <taxon>Planctomycetota</taxon>
        <taxon>Candidatus Brocadiia</taxon>
        <taxon>Candidatus Brocadiales</taxon>
        <taxon>Candidatus Scalinduaceae</taxon>
        <taxon>Candidatus Scalindua</taxon>
    </lineage>
</organism>
<evidence type="ECO:0000313" key="1">
    <source>
        <dbReference type="EMBL" id="ODS30240.1"/>
    </source>
</evidence>
<reference evidence="1 2" key="1">
    <citation type="submission" date="2016-07" db="EMBL/GenBank/DDBJ databases">
        <title>Draft genome of Scalindua rubra, obtained from a brine-seawater interface in the Red Sea, sheds light on salt adaptation in anammox bacteria.</title>
        <authorList>
            <person name="Speth D.R."/>
            <person name="Lagkouvardos I."/>
            <person name="Wang Y."/>
            <person name="Qian P.-Y."/>
            <person name="Dutilh B.E."/>
            <person name="Jetten M.S."/>
        </authorList>
    </citation>
    <scope>NUCLEOTIDE SEQUENCE [LARGE SCALE GENOMIC DNA]</scope>
    <source>
        <strain evidence="1">BSI-1</strain>
    </source>
</reference>
<dbReference type="Proteomes" id="UP000094056">
    <property type="component" value="Unassembled WGS sequence"/>
</dbReference>
<dbReference type="AlphaFoldDB" id="A0A1E3X3L6"/>
<evidence type="ECO:0000313" key="2">
    <source>
        <dbReference type="Proteomes" id="UP000094056"/>
    </source>
</evidence>
<comment type="caution">
    <text evidence="1">The sequence shown here is derived from an EMBL/GenBank/DDBJ whole genome shotgun (WGS) entry which is preliminary data.</text>
</comment>